<dbReference type="EMBL" id="LAZR01056015">
    <property type="protein sequence ID" value="KKK75097.1"/>
    <property type="molecule type" value="Genomic_DNA"/>
</dbReference>
<accession>A0A0F8Y167</accession>
<gene>
    <name evidence="1" type="ORF">LCGC14_2877150</name>
</gene>
<dbReference type="AlphaFoldDB" id="A0A0F8Y167"/>
<reference evidence="1" key="1">
    <citation type="journal article" date="2015" name="Nature">
        <title>Complex archaea that bridge the gap between prokaryotes and eukaryotes.</title>
        <authorList>
            <person name="Spang A."/>
            <person name="Saw J.H."/>
            <person name="Jorgensen S.L."/>
            <person name="Zaremba-Niedzwiedzka K."/>
            <person name="Martijn J."/>
            <person name="Lind A.E."/>
            <person name="van Eijk R."/>
            <person name="Schleper C."/>
            <person name="Guy L."/>
            <person name="Ettema T.J."/>
        </authorList>
    </citation>
    <scope>NUCLEOTIDE SEQUENCE</scope>
</reference>
<organism evidence="1">
    <name type="scientific">marine sediment metagenome</name>
    <dbReference type="NCBI Taxonomy" id="412755"/>
    <lineage>
        <taxon>unclassified sequences</taxon>
        <taxon>metagenomes</taxon>
        <taxon>ecological metagenomes</taxon>
    </lineage>
</organism>
<comment type="caution">
    <text evidence="1">The sequence shown here is derived from an EMBL/GenBank/DDBJ whole genome shotgun (WGS) entry which is preliminary data.</text>
</comment>
<sequence>MCEKLKYCNRNIDSCLIKEIEILNQSGFKTILSCCGHGKYDATVLVRDELNLVYELYTETYLRAYDPKKRKQYNRYYRKDKEGFYYIPELVNLIIQNGSDEN</sequence>
<name>A0A0F8Y167_9ZZZZ</name>
<proteinExistence type="predicted"/>
<protein>
    <submittedName>
        <fullName evidence="1">Uncharacterized protein</fullName>
    </submittedName>
</protein>
<evidence type="ECO:0000313" key="1">
    <source>
        <dbReference type="EMBL" id="KKK75097.1"/>
    </source>
</evidence>